<keyword evidence="1 4" id="KW-0963">Cytoplasm</keyword>
<dbReference type="InterPro" id="IPR004616">
    <property type="entry name" value="Leu/Phe-tRNA_Trfase"/>
</dbReference>
<dbReference type="EC" id="2.3.2.6" evidence="4"/>
<evidence type="ECO:0000256" key="2">
    <source>
        <dbReference type="ARBA" id="ARBA00022679"/>
    </source>
</evidence>
<comment type="catalytic activity">
    <reaction evidence="4">
        <text>L-phenylalanyl-tRNA(Phe) + an N-terminal L-alpha-aminoacyl-[protein] = an N-terminal L-phenylalanyl-L-alpha-aminoacyl-[protein] + tRNA(Phe)</text>
        <dbReference type="Rhea" id="RHEA:43632"/>
        <dbReference type="Rhea" id="RHEA-COMP:9668"/>
        <dbReference type="Rhea" id="RHEA-COMP:9699"/>
        <dbReference type="Rhea" id="RHEA-COMP:10636"/>
        <dbReference type="Rhea" id="RHEA-COMP:10637"/>
        <dbReference type="ChEBI" id="CHEBI:78442"/>
        <dbReference type="ChEBI" id="CHEBI:78531"/>
        <dbReference type="ChEBI" id="CHEBI:78597"/>
        <dbReference type="ChEBI" id="CHEBI:83561"/>
        <dbReference type="EC" id="2.3.2.6"/>
    </reaction>
</comment>
<dbReference type="SUPFAM" id="SSF55729">
    <property type="entry name" value="Acyl-CoA N-acyltransferases (Nat)"/>
    <property type="match status" value="1"/>
</dbReference>
<comment type="function">
    <text evidence="4">Functions in the N-end rule pathway of protein degradation where it conjugates Leu, Phe and, less efficiently, Met from aminoacyl-tRNAs to the N-termini of proteins containing an N-terminal arginine or lysine.</text>
</comment>
<comment type="similarity">
    <text evidence="4">Belongs to the L/F-transferase family.</text>
</comment>
<keyword evidence="3 4" id="KW-0012">Acyltransferase</keyword>
<comment type="catalytic activity">
    <reaction evidence="4">
        <text>N-terminal L-arginyl-[protein] + L-leucyl-tRNA(Leu) = N-terminal L-leucyl-L-arginyl-[protein] + tRNA(Leu) + H(+)</text>
        <dbReference type="Rhea" id="RHEA:50416"/>
        <dbReference type="Rhea" id="RHEA-COMP:9613"/>
        <dbReference type="Rhea" id="RHEA-COMP:9622"/>
        <dbReference type="Rhea" id="RHEA-COMP:12672"/>
        <dbReference type="Rhea" id="RHEA-COMP:12673"/>
        <dbReference type="ChEBI" id="CHEBI:15378"/>
        <dbReference type="ChEBI" id="CHEBI:64719"/>
        <dbReference type="ChEBI" id="CHEBI:78442"/>
        <dbReference type="ChEBI" id="CHEBI:78494"/>
        <dbReference type="ChEBI" id="CHEBI:133044"/>
        <dbReference type="EC" id="2.3.2.6"/>
    </reaction>
</comment>
<proteinExistence type="inferred from homology"/>
<comment type="subcellular location">
    <subcellularLocation>
        <location evidence="4">Cytoplasm</location>
    </subcellularLocation>
</comment>
<comment type="catalytic activity">
    <reaction evidence="4">
        <text>N-terminal L-lysyl-[protein] + L-leucyl-tRNA(Leu) = N-terminal L-leucyl-L-lysyl-[protein] + tRNA(Leu) + H(+)</text>
        <dbReference type="Rhea" id="RHEA:12340"/>
        <dbReference type="Rhea" id="RHEA-COMP:9613"/>
        <dbReference type="Rhea" id="RHEA-COMP:9622"/>
        <dbReference type="Rhea" id="RHEA-COMP:12670"/>
        <dbReference type="Rhea" id="RHEA-COMP:12671"/>
        <dbReference type="ChEBI" id="CHEBI:15378"/>
        <dbReference type="ChEBI" id="CHEBI:65249"/>
        <dbReference type="ChEBI" id="CHEBI:78442"/>
        <dbReference type="ChEBI" id="CHEBI:78494"/>
        <dbReference type="ChEBI" id="CHEBI:133043"/>
        <dbReference type="EC" id="2.3.2.6"/>
    </reaction>
</comment>
<comment type="caution">
    <text evidence="5">The sequence shown here is derived from an EMBL/GenBank/DDBJ whole genome shotgun (WGS) entry which is preliminary data.</text>
</comment>
<dbReference type="Proteomes" id="UP000297737">
    <property type="component" value="Unassembled WGS sequence"/>
</dbReference>
<dbReference type="PANTHER" id="PTHR30098">
    <property type="entry name" value="LEUCYL/PHENYLALANYL-TRNA--PROTEIN TRANSFERASE"/>
    <property type="match status" value="1"/>
</dbReference>
<dbReference type="PANTHER" id="PTHR30098:SF2">
    <property type="entry name" value="LEUCYL_PHENYLALANYL-TRNA--PROTEIN TRANSFERASE"/>
    <property type="match status" value="1"/>
</dbReference>
<dbReference type="GO" id="GO:0030163">
    <property type="term" value="P:protein catabolic process"/>
    <property type="evidence" value="ECO:0007669"/>
    <property type="project" value="UniProtKB-UniRule"/>
</dbReference>
<dbReference type="HAMAP" id="MF_00688">
    <property type="entry name" value="Leu_Phe_trans"/>
    <property type="match status" value="1"/>
</dbReference>
<dbReference type="InterPro" id="IPR016181">
    <property type="entry name" value="Acyl_CoA_acyltransferase"/>
</dbReference>
<dbReference type="AlphaFoldDB" id="A0A4Y9EP96"/>
<evidence type="ECO:0000256" key="3">
    <source>
        <dbReference type="ARBA" id="ARBA00023315"/>
    </source>
</evidence>
<keyword evidence="2 4" id="KW-0808">Transferase</keyword>
<dbReference type="Gene3D" id="3.40.630.70">
    <property type="entry name" value="Leucyl/phenylalanyl-tRNA-protein transferase, C-terminal domain"/>
    <property type="match status" value="1"/>
</dbReference>
<accession>A0A4Y9EP96</accession>
<dbReference type="EMBL" id="SIHO01000002">
    <property type="protein sequence ID" value="TFU03896.1"/>
    <property type="molecule type" value="Genomic_DNA"/>
</dbReference>
<sequence length="237" mass="25355">MQHLDPDLLLRAYGAGMFPMGETRSSPDVFWVEPKIRGVLPLDGFHLPRSLAKVIRADRFQVTADRAFTEVMAGCAAAAEGREESWINATITEAYTALFERGAAHSIECWQDGELVGGLYGVKIGAAFFGESMFTRVRDASKVALAHLVARLRFGGFTLLDTQFLTEHLSHFGAKAIPRAAYRGLLASAVAGAGDFGALDARFGSPEVLSPGPAREATTVSGPVAGKDIVQLLTQTS</sequence>
<reference evidence="5 6" key="1">
    <citation type="submission" date="2019-02" db="EMBL/GenBank/DDBJ databases">
        <title>Polymorphobacter sp. isolated from the lake at the Tibet of China.</title>
        <authorList>
            <person name="Li A."/>
        </authorList>
    </citation>
    <scope>NUCLEOTIDE SEQUENCE [LARGE SCALE GENOMIC DNA]</scope>
    <source>
        <strain evidence="5 6">DJ1R-1</strain>
    </source>
</reference>
<evidence type="ECO:0000256" key="4">
    <source>
        <dbReference type="HAMAP-Rule" id="MF_00688"/>
    </source>
</evidence>
<dbReference type="GO" id="GO:0008914">
    <property type="term" value="F:leucyl-tRNA--protein transferase activity"/>
    <property type="evidence" value="ECO:0007669"/>
    <property type="project" value="UniProtKB-UniRule"/>
</dbReference>
<protein>
    <recommendedName>
        <fullName evidence="4">Leucyl/phenylalanyl-tRNA--protein transferase</fullName>
        <ecNumber evidence="4">2.3.2.6</ecNumber>
    </recommendedName>
    <alternativeName>
        <fullName evidence="4">L/F-transferase</fullName>
    </alternativeName>
    <alternativeName>
        <fullName evidence="4">Leucyltransferase</fullName>
    </alternativeName>
    <alternativeName>
        <fullName evidence="4">Phenyalanyltransferase</fullName>
    </alternativeName>
</protein>
<name>A0A4Y9EP96_9SPHN</name>
<dbReference type="FunFam" id="3.40.630.70:FF:000001">
    <property type="entry name" value="Leucyl/phenylalanyl-tRNA--protein transferase"/>
    <property type="match status" value="1"/>
</dbReference>
<dbReference type="GO" id="GO:0005737">
    <property type="term" value="C:cytoplasm"/>
    <property type="evidence" value="ECO:0007669"/>
    <property type="project" value="UniProtKB-SubCell"/>
</dbReference>
<evidence type="ECO:0000313" key="5">
    <source>
        <dbReference type="EMBL" id="TFU03896.1"/>
    </source>
</evidence>
<dbReference type="RefSeq" id="WP_135246489.1">
    <property type="nucleotide sequence ID" value="NZ_SIHO01000002.1"/>
</dbReference>
<gene>
    <name evidence="4" type="primary">aat</name>
    <name evidence="5" type="ORF">EUV02_10445</name>
</gene>
<keyword evidence="6" id="KW-1185">Reference proteome</keyword>
<evidence type="ECO:0000256" key="1">
    <source>
        <dbReference type="ARBA" id="ARBA00022490"/>
    </source>
</evidence>
<evidence type="ECO:0000313" key="6">
    <source>
        <dbReference type="Proteomes" id="UP000297737"/>
    </source>
</evidence>
<dbReference type="NCBIfam" id="TIGR00667">
    <property type="entry name" value="aat"/>
    <property type="match status" value="1"/>
</dbReference>
<dbReference type="Pfam" id="PF03588">
    <property type="entry name" value="Leu_Phe_trans"/>
    <property type="match status" value="1"/>
</dbReference>
<dbReference type="OrthoDB" id="9790282at2"/>
<organism evidence="5 6">
    <name type="scientific">Glacieibacterium arshaanense</name>
    <dbReference type="NCBI Taxonomy" id="2511025"/>
    <lineage>
        <taxon>Bacteria</taxon>
        <taxon>Pseudomonadati</taxon>
        <taxon>Pseudomonadota</taxon>
        <taxon>Alphaproteobacteria</taxon>
        <taxon>Sphingomonadales</taxon>
        <taxon>Sphingosinicellaceae</taxon>
        <taxon>Glacieibacterium</taxon>
    </lineage>
</organism>
<dbReference type="InterPro" id="IPR042203">
    <property type="entry name" value="Leu/Phe-tRNA_Trfase_C"/>
</dbReference>